<dbReference type="InterPro" id="IPR025406">
    <property type="entry name" value="DUF4132"/>
</dbReference>
<feature type="region of interest" description="Disordered" evidence="1">
    <location>
        <begin position="587"/>
        <end position="615"/>
    </location>
</feature>
<dbReference type="Proteomes" id="UP000427071">
    <property type="component" value="Chromosome"/>
</dbReference>
<name>A0A6B8VQZ5_9CORY</name>
<feature type="compositionally biased region" description="Basic and acidic residues" evidence="1">
    <location>
        <begin position="606"/>
        <end position="615"/>
    </location>
</feature>
<dbReference type="RefSeq" id="WP_156192368.1">
    <property type="nucleotide sequence ID" value="NZ_CP046452.1"/>
</dbReference>
<reference evidence="4" key="1">
    <citation type="submission" date="2019-11" db="EMBL/GenBank/DDBJ databases">
        <title>Complete genome sequence of Corynebacterium kalinowskii 1959, a novel Corynebacterium species isolated from soil of a small paddock in Vilsendorf, Germany.</title>
        <authorList>
            <person name="Schaffert L."/>
            <person name="Ruwe M."/>
            <person name="Milse J."/>
            <person name="Hanuschka K."/>
            <person name="Ortseifen V."/>
            <person name="Droste J."/>
            <person name="Brandt D."/>
            <person name="Schlueter L."/>
            <person name="Kutter Y."/>
            <person name="Vinke S."/>
            <person name="Viehoefer P."/>
            <person name="Jacob L."/>
            <person name="Luebke N.-C."/>
            <person name="Schulte-Berndt E."/>
            <person name="Hain C."/>
            <person name="Linder M."/>
            <person name="Schmidt P."/>
            <person name="Wollenschlaeger L."/>
            <person name="Luttermann T."/>
            <person name="Thieme E."/>
            <person name="Hassa J."/>
            <person name="Haak M."/>
            <person name="Wittchen M."/>
            <person name="Mentz A."/>
            <person name="Persicke M."/>
            <person name="Busche T."/>
            <person name="Ruckert C."/>
        </authorList>
    </citation>
    <scope>NUCLEOTIDE SEQUENCE [LARGE SCALE GENOMIC DNA]</scope>
    <source>
        <strain evidence="4">1959</strain>
    </source>
</reference>
<gene>
    <name evidence="3" type="ORF">CKALI_05685</name>
</gene>
<dbReference type="KEGG" id="ckw:CKALI_05685"/>
<evidence type="ECO:0000256" key="1">
    <source>
        <dbReference type="SAM" id="MobiDB-lite"/>
    </source>
</evidence>
<dbReference type="Pfam" id="PF13569">
    <property type="entry name" value="DUF4132"/>
    <property type="match status" value="1"/>
</dbReference>
<evidence type="ECO:0000313" key="3">
    <source>
        <dbReference type="EMBL" id="QGU02007.1"/>
    </source>
</evidence>
<feature type="domain" description="DUF4132" evidence="2">
    <location>
        <begin position="595"/>
        <end position="778"/>
    </location>
</feature>
<proteinExistence type="predicted"/>
<organism evidence="3 4">
    <name type="scientific">Corynebacterium kalinowskii</name>
    <dbReference type="NCBI Taxonomy" id="2675216"/>
    <lineage>
        <taxon>Bacteria</taxon>
        <taxon>Bacillati</taxon>
        <taxon>Actinomycetota</taxon>
        <taxon>Actinomycetes</taxon>
        <taxon>Mycobacteriales</taxon>
        <taxon>Corynebacteriaceae</taxon>
        <taxon>Corynebacterium</taxon>
    </lineage>
</organism>
<dbReference type="AlphaFoldDB" id="A0A6B8VQZ5"/>
<evidence type="ECO:0000313" key="4">
    <source>
        <dbReference type="Proteomes" id="UP000427071"/>
    </source>
</evidence>
<protein>
    <recommendedName>
        <fullName evidence="2">DUF4132 domain-containing protein</fullName>
    </recommendedName>
</protein>
<dbReference type="EMBL" id="CP046452">
    <property type="protein sequence ID" value="QGU02007.1"/>
    <property type="molecule type" value="Genomic_DNA"/>
</dbReference>
<sequence length="879" mass="97335">MDSQLCLKDEIFIDLLWYEQVWNLADPVTVPESTVFDADSARERADQIATHRYSPWCLKGWHFSEAPVNGYPSQEEAKWWLDYLADPEHQDPKEPHWSHTFSPPAALYLLLHCAADPDQCIKVYRDSVLNPSRVGSYDILRILGWRLVWKHLTLDQREQLYRLTSDADNTTQFLNKPVQRAAVLRAVLVGDTSACEPHIEKALRDVAAGEPTSLLETSMIYFAKRVEDRVKLGKLISIASTPEDALLWITNTGRLGFAQLVNRFSERSKDEAKPVIDVLGQRLSGAGVVPLFAQLATTKHAQPAVAWLGKNTDLILQAQLTAEEIQGVQATVRMMDVEKLREHRDAVCPELAKLIGDIIAESELPEFDPTTDWWAEVAYQGKAKKLPSYAQAAALPPLIIDGARLADSEKETLLKAMQTEDRTLPIFQALRERVPATVLDSFAVQLLQFWLNNGAVAKDRWLMTGAGCIGGDDFVLTLTPMIREWPGQSQHKRATYGLDALRNVGSNHALQQIAGIAAKVKFAGIKKRAGEAMEEIAASLGLSRNELEDRIIPDGGLDETGRRVFSYGPRQFVATLTPEGKVVARLLDSDGRPTGKPKTSLPAPNKSDDPELAAESKKEYSLLKKSLTAGAKIQKMRFEEAMVTGRRWSGEDFNSYFAPNPMVRSLLSGTVWGVFDGEQRVALGRLDETGELIDANDEPIDISDSVLTIAHPAELSDAEKSQWGEVFADFELQEAFPQLGRVVHELPADQGDELELKGVATAPIDSRRFVGALKRAGWTRGAVLDNGAYGVFYRYLDGADITAVVQFDPLSVEYEFMEDETEVNGVYLLAGKFDADDLNYGQAPSSSLKQLASWNYQPWHVLSKPLASEAIAAVRAAGA</sequence>
<evidence type="ECO:0000259" key="2">
    <source>
        <dbReference type="Pfam" id="PF13569"/>
    </source>
</evidence>
<accession>A0A6B8VQZ5</accession>
<keyword evidence="4" id="KW-1185">Reference proteome</keyword>